<keyword evidence="12" id="KW-0325">Glycoprotein</keyword>
<dbReference type="Proteomes" id="UP000525078">
    <property type="component" value="Unassembled WGS sequence"/>
</dbReference>
<feature type="chain" id="PRO_5033911808" description="glucan endo-1,3-beta-D-glucosidase" evidence="19">
    <location>
        <begin position="30"/>
        <end position="491"/>
    </location>
</feature>
<dbReference type="Gene3D" id="1.20.58.1040">
    <property type="match status" value="1"/>
</dbReference>
<organism evidence="22 24">
    <name type="scientific">Cannabis sativa</name>
    <name type="common">Hemp</name>
    <name type="synonym">Marijuana</name>
    <dbReference type="NCBI Taxonomy" id="3483"/>
    <lineage>
        <taxon>Eukaryota</taxon>
        <taxon>Viridiplantae</taxon>
        <taxon>Streptophyta</taxon>
        <taxon>Embryophyta</taxon>
        <taxon>Tracheophyta</taxon>
        <taxon>Spermatophyta</taxon>
        <taxon>Magnoliopsida</taxon>
        <taxon>eudicotyledons</taxon>
        <taxon>Gunneridae</taxon>
        <taxon>Pentapetalae</taxon>
        <taxon>rosids</taxon>
        <taxon>fabids</taxon>
        <taxon>Rosales</taxon>
        <taxon>Cannabaceae</taxon>
        <taxon>Cannabis</taxon>
    </lineage>
</organism>
<dbReference type="InterPro" id="IPR017853">
    <property type="entry name" value="GH"/>
</dbReference>
<keyword evidence="6" id="KW-0336">GPI-anchor</keyword>
<evidence type="ECO:0000256" key="13">
    <source>
        <dbReference type="ARBA" id="ARBA00023288"/>
    </source>
</evidence>
<keyword evidence="5" id="KW-1003">Cell membrane</keyword>
<evidence type="ECO:0000313" key="21">
    <source>
        <dbReference type="EMBL" id="KAF4371671.1"/>
    </source>
</evidence>
<keyword evidence="14 18" id="KW-0326">Glycosidase</keyword>
<evidence type="ECO:0000256" key="4">
    <source>
        <dbReference type="ARBA" id="ARBA00012780"/>
    </source>
</evidence>
<comment type="catalytic activity">
    <reaction evidence="1">
        <text>Hydrolysis of (1-&gt;3)-beta-D-glucosidic linkages in (1-&gt;3)-beta-D-glucans.</text>
        <dbReference type="EC" id="3.2.1.39"/>
    </reaction>
</comment>
<accession>A0A7J6HZ67</accession>
<dbReference type="GO" id="GO:0042973">
    <property type="term" value="F:glucan endo-1,3-beta-D-glucosidase activity"/>
    <property type="evidence" value="ECO:0007669"/>
    <property type="project" value="UniProtKB-EC"/>
</dbReference>
<dbReference type="FunFam" id="1.20.58.1040:FF:000002">
    <property type="entry name" value="Glucan endo-1,3-beta-glucosidase 8"/>
    <property type="match status" value="1"/>
</dbReference>
<dbReference type="FunFam" id="3.20.20.80:FF:000008">
    <property type="entry name" value="Glucan endo-1,3-beta-glucosidase 5"/>
    <property type="match status" value="1"/>
</dbReference>
<evidence type="ECO:0000256" key="18">
    <source>
        <dbReference type="RuleBase" id="RU004336"/>
    </source>
</evidence>
<comment type="caution">
    <text evidence="22">The sequence shown here is derived from an EMBL/GenBank/DDBJ whole genome shotgun (WGS) entry which is preliminary data.</text>
</comment>
<evidence type="ECO:0000313" key="22">
    <source>
        <dbReference type="EMBL" id="KAF4400597.1"/>
    </source>
</evidence>
<evidence type="ECO:0000256" key="2">
    <source>
        <dbReference type="ARBA" id="ARBA00004609"/>
    </source>
</evidence>
<evidence type="ECO:0000256" key="7">
    <source>
        <dbReference type="ARBA" id="ARBA00022729"/>
    </source>
</evidence>
<evidence type="ECO:0000256" key="1">
    <source>
        <dbReference type="ARBA" id="ARBA00000382"/>
    </source>
</evidence>
<evidence type="ECO:0000256" key="15">
    <source>
        <dbReference type="ARBA" id="ARBA00033335"/>
    </source>
</evidence>
<evidence type="ECO:0000256" key="14">
    <source>
        <dbReference type="ARBA" id="ARBA00023295"/>
    </source>
</evidence>
<dbReference type="AlphaFoldDB" id="A0A7J6HZ67"/>
<evidence type="ECO:0000256" key="3">
    <source>
        <dbReference type="ARBA" id="ARBA00008773"/>
    </source>
</evidence>
<sequence>MVEASSSRLVGVVLMVGIILMMKFENGESNIGVNWGTMASHPLHPNIVVNLLKDNGINKVKLFDADDWTVSSLYGSGIEVMLGIPNDMLKKMASDYDNAKDWVKHNVTKHLRDDHGGTDIRYVGVGNEPFLTSYNGTFIKLVLPALKNIQKALNEAGLGDKIKATIPQNADVYESSSNTPSDGNFRNDIKDLMHDIVSFLNDNKSPFMVNIYPFLSLYDNPNFPRDFAFFDGGSKSINDKNNLNYDNVFDANHDTLVWSLKKAGFPNMKIIVGEVGWPTDGDKDATVDLAKKFYSGLLKRLAKNKGTPLRPGHIETYLFSLFDEDIKSVAPGFFERHWGIFRYDGQPKFSMDFSGEGHEKMPIGAKGVQYLEKKWCVLDSSVKNMSAVGSEVNYACSMSDCTSLGPGTSCEKLNQRDSASYAFNIYFQMNDQSVEACDFSGLAKIVTQNASRDGCLFPIQIESSAVVIGLGSHMFRTLVAATLVMTLLVIL</sequence>
<evidence type="ECO:0000256" key="8">
    <source>
        <dbReference type="ARBA" id="ARBA00022801"/>
    </source>
</evidence>
<dbReference type="InterPro" id="IPR000490">
    <property type="entry name" value="Glyco_hydro_17"/>
</dbReference>
<dbReference type="GO" id="GO:0006952">
    <property type="term" value="P:defense response"/>
    <property type="evidence" value="ECO:0007669"/>
    <property type="project" value="UniProtKB-KW"/>
</dbReference>
<evidence type="ECO:0000256" key="9">
    <source>
        <dbReference type="ARBA" id="ARBA00022821"/>
    </source>
</evidence>
<dbReference type="Pfam" id="PF00332">
    <property type="entry name" value="Glyco_hydro_17"/>
    <property type="match status" value="1"/>
</dbReference>
<evidence type="ECO:0000313" key="24">
    <source>
        <dbReference type="Proteomes" id="UP000583929"/>
    </source>
</evidence>
<evidence type="ECO:0000256" key="6">
    <source>
        <dbReference type="ARBA" id="ARBA00022622"/>
    </source>
</evidence>
<evidence type="ECO:0000259" key="20">
    <source>
        <dbReference type="SMART" id="SM00768"/>
    </source>
</evidence>
<dbReference type="EC" id="3.2.1.39" evidence="4"/>
<evidence type="ECO:0000256" key="19">
    <source>
        <dbReference type="SAM" id="SignalP"/>
    </source>
</evidence>
<keyword evidence="24" id="KW-1185">Reference proteome</keyword>
<name>A0A7J6HZ67_CANSA</name>
<dbReference type="Proteomes" id="UP000583929">
    <property type="component" value="Unassembled WGS sequence"/>
</dbReference>
<feature type="signal peptide" evidence="19">
    <location>
        <begin position="1"/>
        <end position="29"/>
    </location>
</feature>
<proteinExistence type="inferred from homology"/>
<keyword evidence="10" id="KW-0472">Membrane</keyword>
<evidence type="ECO:0000256" key="17">
    <source>
        <dbReference type="RuleBase" id="RU004335"/>
    </source>
</evidence>
<comment type="subcellular location">
    <subcellularLocation>
        <location evidence="2">Cell membrane</location>
        <topology evidence="2">Lipid-anchor</topology>
        <topology evidence="2">GPI-anchor</topology>
    </subcellularLocation>
</comment>
<dbReference type="PANTHER" id="PTHR32227">
    <property type="entry name" value="GLUCAN ENDO-1,3-BETA-GLUCOSIDASE BG1-RELATED-RELATED"/>
    <property type="match status" value="1"/>
</dbReference>
<dbReference type="GO" id="GO:0005975">
    <property type="term" value="P:carbohydrate metabolic process"/>
    <property type="evidence" value="ECO:0007669"/>
    <property type="project" value="InterPro"/>
</dbReference>
<keyword evidence="13" id="KW-0449">Lipoprotein</keyword>
<dbReference type="Pfam" id="PF07983">
    <property type="entry name" value="X8"/>
    <property type="match status" value="1"/>
</dbReference>
<evidence type="ECO:0000256" key="12">
    <source>
        <dbReference type="ARBA" id="ARBA00023180"/>
    </source>
</evidence>
<dbReference type="EMBL" id="JAATIQ010000017">
    <property type="protein sequence ID" value="KAF4400597.1"/>
    <property type="molecule type" value="Genomic_DNA"/>
</dbReference>
<protein>
    <recommendedName>
        <fullName evidence="4">glucan endo-1,3-beta-D-glucosidase</fullName>
        <ecNumber evidence="4">3.2.1.39</ecNumber>
    </recommendedName>
    <alternativeName>
        <fullName evidence="15">(1-&gt;3)-beta-glucan endohydrolase</fullName>
    </alternativeName>
    <alternativeName>
        <fullName evidence="16">Beta-1,3-endoglucanase</fullName>
    </alternativeName>
</protein>
<evidence type="ECO:0000256" key="5">
    <source>
        <dbReference type="ARBA" id="ARBA00022475"/>
    </source>
</evidence>
<keyword evidence="9" id="KW-0611">Plant defense</keyword>
<dbReference type="InterPro" id="IPR012946">
    <property type="entry name" value="X8"/>
</dbReference>
<dbReference type="SMART" id="SM00768">
    <property type="entry name" value="X8"/>
    <property type="match status" value="1"/>
</dbReference>
<dbReference type="Gene3D" id="3.20.20.80">
    <property type="entry name" value="Glycosidases"/>
    <property type="match status" value="1"/>
</dbReference>
<keyword evidence="8 18" id="KW-0378">Hydrolase</keyword>
<dbReference type="InterPro" id="IPR044965">
    <property type="entry name" value="Glyco_hydro_17_plant"/>
</dbReference>
<evidence type="ECO:0000256" key="10">
    <source>
        <dbReference type="ARBA" id="ARBA00023136"/>
    </source>
</evidence>
<dbReference type="GO" id="GO:0098552">
    <property type="term" value="C:side of membrane"/>
    <property type="evidence" value="ECO:0007669"/>
    <property type="project" value="UniProtKB-KW"/>
</dbReference>
<gene>
    <name evidence="21" type="ORF">F8388_008611</name>
    <name evidence="22" type="ORF">G4B88_023390</name>
</gene>
<comment type="similarity">
    <text evidence="3 17">Belongs to the glycosyl hydrolase 17 family.</text>
</comment>
<evidence type="ECO:0000256" key="11">
    <source>
        <dbReference type="ARBA" id="ARBA00023157"/>
    </source>
</evidence>
<dbReference type="GO" id="GO:0005886">
    <property type="term" value="C:plasma membrane"/>
    <property type="evidence" value="ECO:0007669"/>
    <property type="project" value="UniProtKB-SubCell"/>
</dbReference>
<evidence type="ECO:0000256" key="16">
    <source>
        <dbReference type="ARBA" id="ARBA00033417"/>
    </source>
</evidence>
<keyword evidence="11" id="KW-1015">Disulfide bond</keyword>
<keyword evidence="7 19" id="KW-0732">Signal</keyword>
<dbReference type="SUPFAM" id="SSF51445">
    <property type="entry name" value="(Trans)glycosidases"/>
    <property type="match status" value="1"/>
</dbReference>
<reference evidence="23 24" key="1">
    <citation type="journal article" date="2020" name="bioRxiv">
        <title>Sequence and annotation of 42 cannabis genomes reveals extensive copy number variation in cannabinoid synthesis and pathogen resistance genes.</title>
        <authorList>
            <person name="Mckernan K.J."/>
            <person name="Helbert Y."/>
            <person name="Kane L.T."/>
            <person name="Ebling H."/>
            <person name="Zhang L."/>
            <person name="Liu B."/>
            <person name="Eaton Z."/>
            <person name="Mclaughlin S."/>
            <person name="Kingan S."/>
            <person name="Baybayan P."/>
            <person name="Concepcion G."/>
            <person name="Jordan M."/>
            <person name="Riva A."/>
            <person name="Barbazuk W."/>
            <person name="Harkins T."/>
        </authorList>
    </citation>
    <scope>NUCLEOTIDE SEQUENCE [LARGE SCALE GENOMIC DNA]</scope>
    <source>
        <strain evidence="23 24">cv. Jamaican Lion 4</strain>
        <strain evidence="22">Father</strain>
        <strain evidence="21">Mother</strain>
        <tissue evidence="22">Leaf</tissue>
    </source>
</reference>
<dbReference type="PROSITE" id="PS00587">
    <property type="entry name" value="GLYCOSYL_HYDROL_F17"/>
    <property type="match status" value="1"/>
</dbReference>
<dbReference type="EMBL" id="JAATIP010000109">
    <property type="protein sequence ID" value="KAF4371671.1"/>
    <property type="molecule type" value="Genomic_DNA"/>
</dbReference>
<evidence type="ECO:0000313" key="23">
    <source>
        <dbReference type="Proteomes" id="UP000525078"/>
    </source>
</evidence>
<feature type="domain" description="X8" evidence="20">
    <location>
        <begin position="374"/>
        <end position="457"/>
    </location>
</feature>